<evidence type="ECO:0000313" key="11">
    <source>
        <dbReference type="RefSeq" id="XP_008806589.2"/>
    </source>
</evidence>
<keyword evidence="4" id="KW-0064">Aspartyl protease</keyword>
<keyword evidence="7" id="KW-0325">Glycoprotein</keyword>
<dbReference type="GO" id="GO:0006508">
    <property type="term" value="P:proteolysis"/>
    <property type="evidence" value="ECO:0007669"/>
    <property type="project" value="UniProtKB-KW"/>
</dbReference>
<keyword evidence="6" id="KW-1015">Disulfide bond</keyword>
<dbReference type="InterPro" id="IPR021109">
    <property type="entry name" value="Peptidase_aspartic_dom_sf"/>
</dbReference>
<dbReference type="KEGG" id="pda:103719226"/>
<feature type="active site" evidence="8">
    <location>
        <position position="125"/>
    </location>
</feature>
<feature type="domain" description="Peptidase A1" evidence="9">
    <location>
        <begin position="107"/>
        <end position="446"/>
    </location>
</feature>
<dbReference type="RefSeq" id="XP_008806589.2">
    <property type="nucleotide sequence ID" value="XM_008808367.4"/>
</dbReference>
<evidence type="ECO:0000256" key="3">
    <source>
        <dbReference type="ARBA" id="ARBA00022729"/>
    </source>
</evidence>
<reference evidence="11" key="2">
    <citation type="submission" date="2025-08" db="UniProtKB">
        <authorList>
            <consortium name="RefSeq"/>
        </authorList>
    </citation>
    <scope>IDENTIFICATION</scope>
    <source>
        <tissue evidence="11">Young leaves</tissue>
    </source>
</reference>
<dbReference type="Pfam" id="PF14541">
    <property type="entry name" value="TAXi_C"/>
    <property type="match status" value="1"/>
</dbReference>
<evidence type="ECO:0000256" key="4">
    <source>
        <dbReference type="ARBA" id="ARBA00022750"/>
    </source>
</evidence>
<keyword evidence="5" id="KW-0378">Hydrolase</keyword>
<evidence type="ECO:0000256" key="2">
    <source>
        <dbReference type="ARBA" id="ARBA00022670"/>
    </source>
</evidence>
<dbReference type="InterPro" id="IPR033121">
    <property type="entry name" value="PEPTIDASE_A1"/>
</dbReference>
<dbReference type="PANTHER" id="PTHR13683">
    <property type="entry name" value="ASPARTYL PROTEASES"/>
    <property type="match status" value="1"/>
</dbReference>
<evidence type="ECO:0000256" key="6">
    <source>
        <dbReference type="ARBA" id="ARBA00023157"/>
    </source>
</evidence>
<dbReference type="PANTHER" id="PTHR13683:SF798">
    <property type="entry name" value="ASPARTYL PROTEASE AED3-LIKE"/>
    <property type="match status" value="1"/>
</dbReference>
<name>A0A8B7CUA4_PHODC</name>
<protein>
    <submittedName>
        <fullName evidence="11">Aspartyl protease AED3-like</fullName>
    </submittedName>
</protein>
<dbReference type="InterPro" id="IPR032861">
    <property type="entry name" value="TAXi_N"/>
</dbReference>
<dbReference type="InterPro" id="IPR001461">
    <property type="entry name" value="Aspartic_peptidase_A1"/>
</dbReference>
<evidence type="ECO:0000256" key="7">
    <source>
        <dbReference type="ARBA" id="ARBA00023180"/>
    </source>
</evidence>
<dbReference type="FunFam" id="2.40.70.10:FF:000040">
    <property type="entry name" value="aspartyl protease AED3"/>
    <property type="match status" value="1"/>
</dbReference>
<dbReference type="GO" id="GO:0004190">
    <property type="term" value="F:aspartic-type endopeptidase activity"/>
    <property type="evidence" value="ECO:0007669"/>
    <property type="project" value="UniProtKB-KW"/>
</dbReference>
<evidence type="ECO:0000256" key="8">
    <source>
        <dbReference type="PIRSR" id="PIRSR601461-1"/>
    </source>
</evidence>
<evidence type="ECO:0000313" key="10">
    <source>
        <dbReference type="Proteomes" id="UP000228380"/>
    </source>
</evidence>
<dbReference type="SUPFAM" id="SSF50630">
    <property type="entry name" value="Acid proteases"/>
    <property type="match status" value="1"/>
</dbReference>
<keyword evidence="10" id="KW-1185">Reference proteome</keyword>
<gene>
    <name evidence="11" type="primary">LOC103719226</name>
</gene>
<evidence type="ECO:0000259" key="9">
    <source>
        <dbReference type="PROSITE" id="PS51767"/>
    </source>
</evidence>
<evidence type="ECO:0000256" key="5">
    <source>
        <dbReference type="ARBA" id="ARBA00022801"/>
    </source>
</evidence>
<dbReference type="Gene3D" id="2.40.70.10">
    <property type="entry name" value="Acid Proteases"/>
    <property type="match status" value="2"/>
</dbReference>
<accession>A0A8B7CUA4</accession>
<dbReference type="AlphaFoldDB" id="A0A8B7CUA4"/>
<dbReference type="Pfam" id="PF14543">
    <property type="entry name" value="TAXi_N"/>
    <property type="match status" value="1"/>
</dbReference>
<feature type="active site" evidence="8">
    <location>
        <position position="330"/>
    </location>
</feature>
<reference evidence="10" key="1">
    <citation type="journal article" date="2019" name="Nat. Commun.">
        <title>Genome-wide association mapping of date palm fruit traits.</title>
        <authorList>
            <person name="Hazzouri K.M."/>
            <person name="Gros-Balthazard M."/>
            <person name="Flowers J.M."/>
            <person name="Copetti D."/>
            <person name="Lemansour A."/>
            <person name="Lebrun M."/>
            <person name="Masmoudi K."/>
            <person name="Ferrand S."/>
            <person name="Dhar M.I."/>
            <person name="Fresquez Z.A."/>
            <person name="Rosas U."/>
            <person name="Zhang J."/>
            <person name="Talag J."/>
            <person name="Lee S."/>
            <person name="Kudrna D."/>
            <person name="Powell R.F."/>
            <person name="Leitch I.J."/>
            <person name="Krueger R.R."/>
            <person name="Wing R.A."/>
            <person name="Amiri K.M.A."/>
            <person name="Purugganan M.D."/>
        </authorList>
    </citation>
    <scope>NUCLEOTIDE SEQUENCE [LARGE SCALE GENOMIC DNA]</scope>
    <source>
        <strain evidence="10">cv. Khalas</strain>
    </source>
</reference>
<proteinExistence type="inferred from homology"/>
<dbReference type="GeneID" id="103719226"/>
<dbReference type="OrthoDB" id="771136at2759"/>
<sequence length="451" mass="47203">MSMAIPPPPLLPLLHLVALAAMLSFSLPAAIAIDLRILHAFNPFSSLHHPDPFSPSSFEATLLSLTSHDESRLLALAATTTSHARRKKAAPGAPIASGRLLLQTPTYVVRAGVGTPPQPLLLTVDTSNDAAWIPCTACAGCPSSSPSFSPANSSTFQPLPCGTPLCSQVPNPSCPSATDGAAACSFSLTYGSSSLQASLVQDSLSLAADVISGYNFGCLQTVTGASLPPQGLLGLGRGPASLPSQTRPRYAATFSYCLPNFRSLNFSGSLRLGPAAKPRRIHSTPLLANPRRPSLYYVNMTRIRVGGRPVRIPPEAFAFDPSTGGGTIIDSGTMFTRLVAPAYEAVRDEFRRRIKGGGAVTFLGGFDTCYSGAAVKVPAVELEFEGMRVRLPEENVVIRSSSGSTLCLAMAASPGNVNSVLNVVASMAQQNHRVVFDGAGGRLGIARERCT</sequence>
<dbReference type="Proteomes" id="UP000228380">
    <property type="component" value="Chromosome 3"/>
</dbReference>
<organism evidence="10 11">
    <name type="scientific">Phoenix dactylifera</name>
    <name type="common">Date palm</name>
    <dbReference type="NCBI Taxonomy" id="42345"/>
    <lineage>
        <taxon>Eukaryota</taxon>
        <taxon>Viridiplantae</taxon>
        <taxon>Streptophyta</taxon>
        <taxon>Embryophyta</taxon>
        <taxon>Tracheophyta</taxon>
        <taxon>Spermatophyta</taxon>
        <taxon>Magnoliopsida</taxon>
        <taxon>Liliopsida</taxon>
        <taxon>Arecaceae</taxon>
        <taxon>Coryphoideae</taxon>
        <taxon>Phoeniceae</taxon>
        <taxon>Phoenix</taxon>
    </lineage>
</organism>
<dbReference type="PROSITE" id="PS51767">
    <property type="entry name" value="PEPTIDASE_A1"/>
    <property type="match status" value="1"/>
</dbReference>
<evidence type="ECO:0000256" key="1">
    <source>
        <dbReference type="ARBA" id="ARBA00007447"/>
    </source>
</evidence>
<comment type="similarity">
    <text evidence="1">Belongs to the peptidase A1 family.</text>
</comment>
<keyword evidence="3" id="KW-0732">Signal</keyword>
<dbReference type="InterPro" id="IPR032799">
    <property type="entry name" value="TAXi_C"/>
</dbReference>
<dbReference type="FunFam" id="2.40.70.10:FF:000022">
    <property type="entry name" value="Aspartyl protease AED3"/>
    <property type="match status" value="1"/>
</dbReference>
<keyword evidence="2" id="KW-0645">Protease</keyword>